<feature type="compositionally biased region" description="Acidic residues" evidence="1">
    <location>
        <begin position="705"/>
        <end position="714"/>
    </location>
</feature>
<accession>A0AAD6VK44</accession>
<sequence>MDPNNPHAHGHPVTLSGYEVTSSGYFPDSNNPVLPVDTSGHFANSVNAAPQPGYSDAAQPSAADVEALRLQNEQLSRMLNDMRIGYDGQIRSEMEAYRNSVQDDFLAVRAQRDAAQAQMNATIARLEALERASAKPTKPTRDPRARPAPSTPSPAKAAGKASPPAATPSKSRHSNPQPSPEPPRPSPRPPRASGNQPPSSGSSAKGAGGSAKSSSTQSPSSKAKAGNKKETKPRKPAEHQMFKSDIDPQANTFKNTFIMHCRFISGNLDSSTAPTSASPAAVKQFELRFEGLTVTELKRQGQIGPLLIKPSQVKLGLSVQDAVKSNSKILRGFCQVEESAILHMKTYFAKLGLAIWAVDYTQTPYSLYNQAMRMAAIDTFRFMMGACAYDFLRPDTSYVNDSTLLVRVYDHHIHRYMFDKWKMEIRTPGGNRVAAERNKYSQARTRLYNSREAWLKDNKIVGRLRGMFSTKSTSDTESTTQGPVALAREERSQAADQLIRKVDSLIVQGLVDDGKMRQANLRRARRIPPFGHREAAQFQEIPKEMPIQYYDATWFNDRPPQARAKIAPKLIVAFPPGSTDFFSRRGDNILSVEELTEKYGTAVFDDYDLDFGPEAATAGVDADDEGEGDIVSSEDSDEEGESSDAGSVASFLDDAGASDAEQDNAMYEEEEEMEYGDEGATAGNQENFAAAFDVDTDMEQQIFGDDLDSDESDP</sequence>
<feature type="compositionally biased region" description="Acidic residues" evidence="1">
    <location>
        <begin position="660"/>
        <end position="677"/>
    </location>
</feature>
<protein>
    <submittedName>
        <fullName evidence="2">Uncharacterized protein</fullName>
    </submittedName>
</protein>
<evidence type="ECO:0000256" key="1">
    <source>
        <dbReference type="SAM" id="MobiDB-lite"/>
    </source>
</evidence>
<feature type="region of interest" description="Disordered" evidence="1">
    <location>
        <begin position="614"/>
        <end position="714"/>
    </location>
</feature>
<dbReference type="Proteomes" id="UP001219525">
    <property type="component" value="Unassembled WGS sequence"/>
</dbReference>
<feature type="compositionally biased region" description="Polar residues" evidence="1">
    <location>
        <begin position="19"/>
        <end position="32"/>
    </location>
</feature>
<name>A0AAD6VK44_9AGAR</name>
<feature type="compositionally biased region" description="Pro residues" evidence="1">
    <location>
        <begin position="177"/>
        <end position="190"/>
    </location>
</feature>
<feature type="compositionally biased region" description="Basic and acidic residues" evidence="1">
    <location>
        <begin position="227"/>
        <end position="246"/>
    </location>
</feature>
<feature type="compositionally biased region" description="Low complexity" evidence="1">
    <location>
        <begin position="199"/>
        <end position="224"/>
    </location>
</feature>
<evidence type="ECO:0000313" key="2">
    <source>
        <dbReference type="EMBL" id="KAJ7215448.1"/>
    </source>
</evidence>
<feature type="compositionally biased region" description="Basic and acidic residues" evidence="1">
    <location>
        <begin position="129"/>
        <end position="145"/>
    </location>
</feature>
<feature type="compositionally biased region" description="Acidic residues" evidence="1">
    <location>
        <begin position="621"/>
        <end position="642"/>
    </location>
</feature>
<keyword evidence="3" id="KW-1185">Reference proteome</keyword>
<reference evidence="2" key="1">
    <citation type="submission" date="2023-03" db="EMBL/GenBank/DDBJ databases">
        <title>Massive genome expansion in bonnet fungi (Mycena s.s.) driven by repeated elements and novel gene families across ecological guilds.</title>
        <authorList>
            <consortium name="Lawrence Berkeley National Laboratory"/>
            <person name="Harder C.B."/>
            <person name="Miyauchi S."/>
            <person name="Viragh M."/>
            <person name="Kuo A."/>
            <person name="Thoen E."/>
            <person name="Andreopoulos B."/>
            <person name="Lu D."/>
            <person name="Skrede I."/>
            <person name="Drula E."/>
            <person name="Henrissat B."/>
            <person name="Morin E."/>
            <person name="Kohler A."/>
            <person name="Barry K."/>
            <person name="LaButti K."/>
            <person name="Morin E."/>
            <person name="Salamov A."/>
            <person name="Lipzen A."/>
            <person name="Mereny Z."/>
            <person name="Hegedus B."/>
            <person name="Baldrian P."/>
            <person name="Stursova M."/>
            <person name="Weitz H."/>
            <person name="Taylor A."/>
            <person name="Grigoriev I.V."/>
            <person name="Nagy L.G."/>
            <person name="Martin F."/>
            <person name="Kauserud H."/>
        </authorList>
    </citation>
    <scope>NUCLEOTIDE SEQUENCE</scope>
    <source>
        <strain evidence="2">9144</strain>
    </source>
</reference>
<feature type="region of interest" description="Disordered" evidence="1">
    <location>
        <begin position="129"/>
        <end position="247"/>
    </location>
</feature>
<gene>
    <name evidence="2" type="ORF">GGX14DRAFT_562663</name>
</gene>
<proteinExistence type="predicted"/>
<dbReference type="EMBL" id="JARJCW010000017">
    <property type="protein sequence ID" value="KAJ7215448.1"/>
    <property type="molecule type" value="Genomic_DNA"/>
</dbReference>
<feature type="region of interest" description="Disordered" evidence="1">
    <location>
        <begin position="1"/>
        <end position="38"/>
    </location>
</feature>
<comment type="caution">
    <text evidence="2">The sequence shown here is derived from an EMBL/GenBank/DDBJ whole genome shotgun (WGS) entry which is preliminary data.</text>
</comment>
<feature type="compositionally biased region" description="Low complexity" evidence="1">
    <location>
        <begin position="153"/>
        <end position="169"/>
    </location>
</feature>
<dbReference type="AlphaFoldDB" id="A0AAD6VK44"/>
<evidence type="ECO:0000313" key="3">
    <source>
        <dbReference type="Proteomes" id="UP001219525"/>
    </source>
</evidence>
<organism evidence="2 3">
    <name type="scientific">Mycena pura</name>
    <dbReference type="NCBI Taxonomy" id="153505"/>
    <lineage>
        <taxon>Eukaryota</taxon>
        <taxon>Fungi</taxon>
        <taxon>Dikarya</taxon>
        <taxon>Basidiomycota</taxon>
        <taxon>Agaricomycotina</taxon>
        <taxon>Agaricomycetes</taxon>
        <taxon>Agaricomycetidae</taxon>
        <taxon>Agaricales</taxon>
        <taxon>Marasmiineae</taxon>
        <taxon>Mycenaceae</taxon>
        <taxon>Mycena</taxon>
    </lineage>
</organism>